<evidence type="ECO:0000256" key="3">
    <source>
        <dbReference type="SAM" id="Coils"/>
    </source>
</evidence>
<comment type="similarity">
    <text evidence="2">Belongs to the PMEI family.</text>
</comment>
<keyword evidence="1" id="KW-0732">Signal</keyword>
<dbReference type="PANTHER" id="PTHR31080:SF15">
    <property type="entry name" value="INVERTASE"/>
    <property type="match status" value="1"/>
</dbReference>
<evidence type="ECO:0000256" key="2">
    <source>
        <dbReference type="ARBA" id="ARBA00038471"/>
    </source>
</evidence>
<dbReference type="CDD" id="cd15798">
    <property type="entry name" value="PMEI-like_3"/>
    <property type="match status" value="1"/>
</dbReference>
<feature type="domain" description="Pectinesterase inhibitor" evidence="4">
    <location>
        <begin position="95"/>
        <end position="260"/>
    </location>
</feature>
<keyword evidence="5" id="KW-1185">Reference proteome</keyword>
<organism evidence="5 6">
    <name type="scientific">Camelina sativa</name>
    <name type="common">False flax</name>
    <name type="synonym">Myagrum sativum</name>
    <dbReference type="NCBI Taxonomy" id="90675"/>
    <lineage>
        <taxon>Eukaryota</taxon>
        <taxon>Viridiplantae</taxon>
        <taxon>Streptophyta</taxon>
        <taxon>Embryophyta</taxon>
        <taxon>Tracheophyta</taxon>
        <taxon>Spermatophyta</taxon>
        <taxon>Magnoliopsida</taxon>
        <taxon>eudicotyledons</taxon>
        <taxon>Gunneridae</taxon>
        <taxon>Pentapetalae</taxon>
        <taxon>rosids</taxon>
        <taxon>malvids</taxon>
        <taxon>Brassicales</taxon>
        <taxon>Brassicaceae</taxon>
        <taxon>Camelineae</taxon>
        <taxon>Camelina</taxon>
    </lineage>
</organism>
<accession>A0ABM0WMT0</accession>
<dbReference type="Pfam" id="PF24626">
    <property type="entry name" value="SH3_Tf2-1"/>
    <property type="match status" value="1"/>
</dbReference>
<evidence type="ECO:0000313" key="5">
    <source>
        <dbReference type="Proteomes" id="UP000694864"/>
    </source>
</evidence>
<evidence type="ECO:0000256" key="1">
    <source>
        <dbReference type="ARBA" id="ARBA00022729"/>
    </source>
</evidence>
<protein>
    <submittedName>
        <fullName evidence="6">21 kDa protein-like</fullName>
    </submittedName>
</protein>
<reference evidence="6" key="2">
    <citation type="submission" date="2025-08" db="UniProtKB">
        <authorList>
            <consortium name="RefSeq"/>
        </authorList>
    </citation>
    <scope>IDENTIFICATION</scope>
    <source>
        <tissue evidence="6">Leaf</tissue>
    </source>
</reference>
<evidence type="ECO:0000313" key="6">
    <source>
        <dbReference type="RefSeq" id="XP_010473369.1"/>
    </source>
</evidence>
<keyword evidence="3" id="KW-0175">Coiled coil</keyword>
<feature type="coiled-coil region" evidence="3">
    <location>
        <begin position="175"/>
        <end position="202"/>
    </location>
</feature>
<gene>
    <name evidence="6" type="primary">LOC104752811</name>
</gene>
<dbReference type="SUPFAM" id="SSF101148">
    <property type="entry name" value="Plant invertase/pectin methylesterase inhibitor"/>
    <property type="match status" value="1"/>
</dbReference>
<dbReference type="Proteomes" id="UP000694864">
    <property type="component" value="Chromosome 2"/>
</dbReference>
<dbReference type="Gene3D" id="1.20.140.40">
    <property type="entry name" value="Invertase/pectin methylesterase inhibitor family protein"/>
    <property type="match status" value="1"/>
</dbReference>
<dbReference type="InterPro" id="IPR056924">
    <property type="entry name" value="SH3_Tf2-1"/>
</dbReference>
<dbReference type="InterPro" id="IPR051955">
    <property type="entry name" value="PME_Inhibitor"/>
</dbReference>
<evidence type="ECO:0000259" key="4">
    <source>
        <dbReference type="SMART" id="SM00856"/>
    </source>
</evidence>
<dbReference type="InterPro" id="IPR035513">
    <property type="entry name" value="Invertase/methylesterase_inhib"/>
</dbReference>
<sequence>MVKALHEEVRANIERRNEQYARFLNRGRKPMLFKPGDWVWFKDKLSPRGDGPFRVIEKINDNAYRLELPVTIVFIFLASTNIQKTAAGPPSYSQNHKTFVKTACNSTTSPDKCYKSLSSYSTTIKSDPIKLCITALNLNVKSAKEATSVVSKLLKKSQKSTAGRKNKMLPESLILKDCLEEMKDTIIELKQAITEMKNLEDGDSVAEHITNVRTWVSSALTDEGTCTDGFEEVKVNKETTKKVKKVVEELAMTTSNTLALITNLRY</sequence>
<dbReference type="InterPro" id="IPR006501">
    <property type="entry name" value="Pectinesterase_inhib_dom"/>
</dbReference>
<dbReference type="NCBIfam" id="TIGR01614">
    <property type="entry name" value="PME_inhib"/>
    <property type="match status" value="1"/>
</dbReference>
<dbReference type="RefSeq" id="XP_010473369.1">
    <property type="nucleotide sequence ID" value="XM_010475067.1"/>
</dbReference>
<reference evidence="5" key="1">
    <citation type="journal article" date="2014" name="Nat. Commun.">
        <title>The emerging biofuel crop Camelina sativa retains a highly undifferentiated hexaploid genome structure.</title>
        <authorList>
            <person name="Kagale S."/>
            <person name="Koh C."/>
            <person name="Nixon J."/>
            <person name="Bollina V."/>
            <person name="Clarke W.E."/>
            <person name="Tuteja R."/>
            <person name="Spillane C."/>
            <person name="Robinson S.J."/>
            <person name="Links M.G."/>
            <person name="Clarke C."/>
            <person name="Higgins E.E."/>
            <person name="Huebert T."/>
            <person name="Sharpe A.G."/>
            <person name="Parkin I.A."/>
        </authorList>
    </citation>
    <scope>NUCLEOTIDE SEQUENCE [LARGE SCALE GENOMIC DNA]</scope>
    <source>
        <strain evidence="5">cv. DH55</strain>
    </source>
</reference>
<dbReference type="GeneID" id="104752811"/>
<proteinExistence type="inferred from homology"/>
<name>A0ABM0WMT0_CAMSA</name>
<dbReference type="Pfam" id="PF04043">
    <property type="entry name" value="PMEI"/>
    <property type="match status" value="1"/>
</dbReference>
<dbReference type="PANTHER" id="PTHR31080">
    <property type="entry name" value="PECTINESTERASE INHIBITOR-LIKE"/>
    <property type="match status" value="1"/>
</dbReference>
<dbReference type="SMART" id="SM00856">
    <property type="entry name" value="PMEI"/>
    <property type="match status" value="1"/>
</dbReference>